<proteinExistence type="predicted"/>
<gene>
    <name evidence="2" type="ORF">EPI10_002500</name>
</gene>
<evidence type="ECO:0000313" key="2">
    <source>
        <dbReference type="EMBL" id="KAA3467494.1"/>
    </source>
</evidence>
<accession>A0A5B6VEN1</accession>
<feature type="chain" id="PRO_5023029081" evidence="1">
    <location>
        <begin position="26"/>
        <end position="73"/>
    </location>
</feature>
<dbReference type="AlphaFoldDB" id="A0A5B6VEN1"/>
<comment type="caution">
    <text evidence="2">The sequence shown here is derived from an EMBL/GenBank/DDBJ whole genome shotgun (WGS) entry which is preliminary data.</text>
</comment>
<evidence type="ECO:0000256" key="1">
    <source>
        <dbReference type="SAM" id="SignalP"/>
    </source>
</evidence>
<protein>
    <submittedName>
        <fullName evidence="2">Germin-like protein 9-3</fullName>
    </submittedName>
</protein>
<keyword evidence="1" id="KW-0732">Signal</keyword>
<dbReference type="Proteomes" id="UP000325315">
    <property type="component" value="Unassembled WGS sequence"/>
</dbReference>
<feature type="signal peptide" evidence="1">
    <location>
        <begin position="1"/>
        <end position="25"/>
    </location>
</feature>
<name>A0A5B6VEN1_9ROSI</name>
<organism evidence="2 3">
    <name type="scientific">Gossypium australe</name>
    <dbReference type="NCBI Taxonomy" id="47621"/>
    <lineage>
        <taxon>Eukaryota</taxon>
        <taxon>Viridiplantae</taxon>
        <taxon>Streptophyta</taxon>
        <taxon>Embryophyta</taxon>
        <taxon>Tracheophyta</taxon>
        <taxon>Spermatophyta</taxon>
        <taxon>Magnoliopsida</taxon>
        <taxon>eudicotyledons</taxon>
        <taxon>Gunneridae</taxon>
        <taxon>Pentapetalae</taxon>
        <taxon>rosids</taxon>
        <taxon>malvids</taxon>
        <taxon>Malvales</taxon>
        <taxon>Malvaceae</taxon>
        <taxon>Malvoideae</taxon>
        <taxon>Gossypium</taxon>
    </lineage>
</organism>
<reference evidence="2" key="1">
    <citation type="submission" date="2019-08" db="EMBL/GenBank/DDBJ databases">
        <authorList>
            <person name="Liu F."/>
        </authorList>
    </citation>
    <scope>NUCLEOTIDE SEQUENCE [LARGE SCALE GENOMIC DNA]</scope>
    <source>
        <strain evidence="2">PA1801</strain>
        <tissue evidence="2">Leaf</tissue>
    </source>
</reference>
<sequence>MTLTVKQRFFLAIRVLAFPLSAISGDPDIISDFVVPMGQKRKHAWGLAGHGFGNKSEWPNFILGFFSSSHFGA</sequence>
<dbReference type="EMBL" id="SMMG02000007">
    <property type="protein sequence ID" value="KAA3467494.1"/>
    <property type="molecule type" value="Genomic_DNA"/>
</dbReference>
<keyword evidence="3" id="KW-1185">Reference proteome</keyword>
<evidence type="ECO:0000313" key="3">
    <source>
        <dbReference type="Proteomes" id="UP000325315"/>
    </source>
</evidence>